<dbReference type="RefSeq" id="WP_275109262.1">
    <property type="nucleotide sequence ID" value="NZ_JAKJSC010000001.1"/>
</dbReference>
<protein>
    <submittedName>
        <fullName evidence="1">Uncharacterized protein</fullName>
    </submittedName>
</protein>
<name>A0ABT5VT23_9BACT</name>
<organism evidence="1 2">
    <name type="scientific">Paralabilibaculum antarcticum</name>
    <dbReference type="NCBI Taxonomy" id="2912572"/>
    <lineage>
        <taxon>Bacteria</taxon>
        <taxon>Pseudomonadati</taxon>
        <taxon>Bacteroidota</taxon>
        <taxon>Bacteroidia</taxon>
        <taxon>Marinilabiliales</taxon>
        <taxon>Marinifilaceae</taxon>
        <taxon>Paralabilibaculum</taxon>
    </lineage>
</organism>
<dbReference type="EMBL" id="JAKJSC010000001">
    <property type="protein sequence ID" value="MDE5417927.1"/>
    <property type="molecule type" value="Genomic_DNA"/>
</dbReference>
<accession>A0ABT5VT23</accession>
<proteinExistence type="predicted"/>
<comment type="caution">
    <text evidence="1">The sequence shown here is derived from an EMBL/GenBank/DDBJ whole genome shotgun (WGS) entry which is preliminary data.</text>
</comment>
<evidence type="ECO:0000313" key="2">
    <source>
        <dbReference type="Proteomes" id="UP001528920"/>
    </source>
</evidence>
<reference evidence="1 2" key="1">
    <citation type="submission" date="2022-01" db="EMBL/GenBank/DDBJ databases">
        <title>Labilibaculum sp. nov, a marine bacterium isolated from Antarctica.</title>
        <authorList>
            <person name="Dai W."/>
        </authorList>
    </citation>
    <scope>NUCLEOTIDE SEQUENCE [LARGE SCALE GENOMIC DNA]</scope>
    <source>
        <strain evidence="1 2">DW002</strain>
    </source>
</reference>
<sequence length="112" mass="13043">MKLLAITLVMFFSIEGQIPSGNIMKGKVEDFFYNKREHVVILKFENEGKETKTISIGLFNRGTLMENWDKISIGDSIYYQLKSNTFHILKYDGREGGKKIKVYFKNKPNELK</sequence>
<evidence type="ECO:0000313" key="1">
    <source>
        <dbReference type="EMBL" id="MDE5417927.1"/>
    </source>
</evidence>
<gene>
    <name evidence="1" type="ORF">L3049_07895</name>
</gene>
<dbReference type="Proteomes" id="UP001528920">
    <property type="component" value="Unassembled WGS sequence"/>
</dbReference>
<keyword evidence="2" id="KW-1185">Reference proteome</keyword>